<dbReference type="Gene3D" id="3.90.76.10">
    <property type="entry name" value="Dipeptide-binding Protein, Domain 1"/>
    <property type="match status" value="1"/>
</dbReference>
<dbReference type="PANTHER" id="PTHR30290:SF9">
    <property type="entry name" value="OLIGOPEPTIDE-BINDING PROTEIN APPA"/>
    <property type="match status" value="1"/>
</dbReference>
<evidence type="ECO:0000313" key="7">
    <source>
        <dbReference type="Proteomes" id="UP000245539"/>
    </source>
</evidence>
<evidence type="ECO:0000256" key="3">
    <source>
        <dbReference type="ARBA" id="ARBA00022729"/>
    </source>
</evidence>
<sequence>MQKRLTTRDIILYVLLTLVVVLLILVMYQVDRQWNKLNEMQISVSEQAKDVQDVRSSVGKLQRSWSEGLIVQQIAAKPAGTQNVASDSETSATQASQAASSVAIQPAVPEAFNRAYVASQKPDYAQGDWKVQTFSSTVKTITPLVSSDAYASDIQENVLESLITRNPDTLDWSGVVAKSWKISDDGLTITFKLNENVIFSDGKPLTAEDVAFTFSFIMNEAIKAPGERAYYEKIKSVTAKAPYEVVFVFKEPYFEALGAAGGMPILAKHFYEEYADKAETFNESKGLLIGSGPYRLADPKSWTSDQGTIELIRNPRYWGAVQPSFDKLVWKIIQNDSARLTTYRNGDIDVYSARPIEYQKLLKDDALTEKSQNFEYMSPVAGYSYIGWNQQSGEDKTRFADKRVRQAMTYLTDRDKIIKDVYLGYAEPAISPFSPRSKQHDPNLKPRVADVGKAKSLLKEAGYEDRDNDGVLEDAEGKPFSFKLMYAQSSEDTKRLVLMLKDMYARAGVQLEPEPTEWSVMLERLDQKNFDATILGWTSGLETDVYQMFHSSQTKTNGNNFINYKSEKLDKLIEQARVVVDESKRMPIWQQAEGVFYDEQPYTFLSRRKSLVFIDKRIQNLELTNIGLNLSLQPTEVYVPKASQKYQ</sequence>
<dbReference type="InterPro" id="IPR030678">
    <property type="entry name" value="Peptide/Ni-bd"/>
</dbReference>
<keyword evidence="3" id="KW-0732">Signal</keyword>
<accession>A0A317CL37</accession>
<keyword evidence="7" id="KW-1185">Reference proteome</keyword>
<dbReference type="SUPFAM" id="SSF53850">
    <property type="entry name" value="Periplasmic binding protein-like II"/>
    <property type="match status" value="1"/>
</dbReference>
<keyword evidence="4" id="KW-0812">Transmembrane</keyword>
<keyword evidence="4" id="KW-1133">Transmembrane helix</keyword>
<dbReference type="InterPro" id="IPR000914">
    <property type="entry name" value="SBP_5_dom"/>
</dbReference>
<evidence type="ECO:0000256" key="4">
    <source>
        <dbReference type="SAM" id="Phobius"/>
    </source>
</evidence>
<dbReference type="Pfam" id="PF00496">
    <property type="entry name" value="SBP_bac_5"/>
    <property type="match status" value="1"/>
</dbReference>
<keyword evidence="4" id="KW-0472">Membrane</keyword>
<dbReference type="CDD" id="cd08514">
    <property type="entry name" value="PBP2_AppA_like"/>
    <property type="match status" value="1"/>
</dbReference>
<dbReference type="RefSeq" id="WP_109837815.1">
    <property type="nucleotide sequence ID" value="NZ_QGKM01000029.1"/>
</dbReference>
<reference evidence="6 7" key="1">
    <citation type="submission" date="2018-05" db="EMBL/GenBank/DDBJ databases">
        <title>Leucothrix arctica sp. nov., isolated from Arctic seawater.</title>
        <authorList>
            <person name="Choi A."/>
            <person name="Baek K."/>
        </authorList>
    </citation>
    <scope>NUCLEOTIDE SEQUENCE [LARGE SCALE GENOMIC DNA]</scope>
    <source>
        <strain evidence="6 7">JCM 18388</strain>
    </source>
</reference>
<feature type="domain" description="Solute-binding protein family 5" evidence="5">
    <location>
        <begin position="175"/>
        <end position="559"/>
    </location>
</feature>
<evidence type="ECO:0000256" key="1">
    <source>
        <dbReference type="ARBA" id="ARBA00005695"/>
    </source>
</evidence>
<comment type="similarity">
    <text evidence="1">Belongs to the bacterial solute-binding protein 5 family.</text>
</comment>
<evidence type="ECO:0000259" key="5">
    <source>
        <dbReference type="Pfam" id="PF00496"/>
    </source>
</evidence>
<organism evidence="6 7">
    <name type="scientific">Leucothrix pacifica</name>
    <dbReference type="NCBI Taxonomy" id="1247513"/>
    <lineage>
        <taxon>Bacteria</taxon>
        <taxon>Pseudomonadati</taxon>
        <taxon>Pseudomonadota</taxon>
        <taxon>Gammaproteobacteria</taxon>
        <taxon>Thiotrichales</taxon>
        <taxon>Thiotrichaceae</taxon>
        <taxon>Leucothrix</taxon>
    </lineage>
</organism>
<dbReference type="OrthoDB" id="9801912at2"/>
<dbReference type="InterPro" id="IPR039424">
    <property type="entry name" value="SBP_5"/>
</dbReference>
<evidence type="ECO:0000256" key="2">
    <source>
        <dbReference type="ARBA" id="ARBA00022448"/>
    </source>
</evidence>
<dbReference type="PIRSF" id="PIRSF002741">
    <property type="entry name" value="MppA"/>
    <property type="match status" value="1"/>
</dbReference>
<name>A0A317CL37_9GAMM</name>
<dbReference type="PANTHER" id="PTHR30290">
    <property type="entry name" value="PERIPLASMIC BINDING COMPONENT OF ABC TRANSPORTER"/>
    <property type="match status" value="1"/>
</dbReference>
<dbReference type="Proteomes" id="UP000245539">
    <property type="component" value="Unassembled WGS sequence"/>
</dbReference>
<proteinExistence type="inferred from homology"/>
<dbReference type="Gene3D" id="3.40.190.10">
    <property type="entry name" value="Periplasmic binding protein-like II"/>
    <property type="match status" value="1"/>
</dbReference>
<dbReference type="GO" id="GO:0015833">
    <property type="term" value="P:peptide transport"/>
    <property type="evidence" value="ECO:0007669"/>
    <property type="project" value="TreeGrafter"/>
</dbReference>
<dbReference type="GO" id="GO:1904680">
    <property type="term" value="F:peptide transmembrane transporter activity"/>
    <property type="evidence" value="ECO:0007669"/>
    <property type="project" value="TreeGrafter"/>
</dbReference>
<comment type="caution">
    <text evidence="6">The sequence shown here is derived from an EMBL/GenBank/DDBJ whole genome shotgun (WGS) entry which is preliminary data.</text>
</comment>
<evidence type="ECO:0000313" key="6">
    <source>
        <dbReference type="EMBL" id="PWQ97050.1"/>
    </source>
</evidence>
<dbReference type="GO" id="GO:0030288">
    <property type="term" value="C:outer membrane-bounded periplasmic space"/>
    <property type="evidence" value="ECO:0007669"/>
    <property type="project" value="UniProtKB-ARBA"/>
</dbReference>
<keyword evidence="2" id="KW-0813">Transport</keyword>
<protein>
    <submittedName>
        <fullName evidence="6">ABC transporter substrate-binding protein</fullName>
    </submittedName>
</protein>
<gene>
    <name evidence="6" type="ORF">DKW60_11555</name>
</gene>
<dbReference type="AlphaFoldDB" id="A0A317CL37"/>
<dbReference type="GO" id="GO:0043190">
    <property type="term" value="C:ATP-binding cassette (ABC) transporter complex"/>
    <property type="evidence" value="ECO:0007669"/>
    <property type="project" value="InterPro"/>
</dbReference>
<dbReference type="Gene3D" id="3.10.105.10">
    <property type="entry name" value="Dipeptide-binding Protein, Domain 3"/>
    <property type="match status" value="1"/>
</dbReference>
<dbReference type="EMBL" id="QGKM01000029">
    <property type="protein sequence ID" value="PWQ97050.1"/>
    <property type="molecule type" value="Genomic_DNA"/>
</dbReference>
<feature type="transmembrane region" description="Helical" evidence="4">
    <location>
        <begin position="12"/>
        <end position="30"/>
    </location>
</feature>